<feature type="region of interest" description="Disordered" evidence="7">
    <location>
        <begin position="21"/>
        <end position="47"/>
    </location>
</feature>
<evidence type="ECO:0000256" key="3">
    <source>
        <dbReference type="ARBA" id="ARBA00022692"/>
    </source>
</evidence>
<evidence type="ECO:0000259" key="10">
    <source>
        <dbReference type="Pfam" id="PF25987"/>
    </source>
</evidence>
<keyword evidence="3 8" id="KW-0812">Transmembrane</keyword>
<reference evidence="11" key="1">
    <citation type="journal article" date="2023" name="Front. Mar. Sci.">
        <title>A new Merluccius polli reference genome to investigate the effects of global change in West African waters.</title>
        <authorList>
            <person name="Mateo J.L."/>
            <person name="Blanco-Fernandez C."/>
            <person name="Garcia-Vazquez E."/>
            <person name="Machado-Schiaffino G."/>
        </authorList>
    </citation>
    <scope>NUCLEOTIDE SEQUENCE</scope>
    <source>
        <strain evidence="11">C29</strain>
        <tissue evidence="11">Fin</tissue>
    </source>
</reference>
<feature type="transmembrane region" description="Helical" evidence="8">
    <location>
        <begin position="340"/>
        <end position="360"/>
    </location>
</feature>
<evidence type="ECO:0000256" key="8">
    <source>
        <dbReference type="SAM" id="Phobius"/>
    </source>
</evidence>
<evidence type="ECO:0000256" key="4">
    <source>
        <dbReference type="ARBA" id="ARBA00022729"/>
    </source>
</evidence>
<evidence type="ECO:0000313" key="12">
    <source>
        <dbReference type="Proteomes" id="UP001174136"/>
    </source>
</evidence>
<comment type="caution">
    <text evidence="11">The sequence shown here is derived from an EMBL/GenBank/DDBJ whole genome shotgun (WGS) entry which is preliminary data.</text>
</comment>
<feature type="transmembrane region" description="Helical" evidence="8">
    <location>
        <begin position="234"/>
        <end position="256"/>
    </location>
</feature>
<evidence type="ECO:0000313" key="11">
    <source>
        <dbReference type="EMBL" id="KAK0135858.1"/>
    </source>
</evidence>
<comment type="subcellular location">
    <subcellularLocation>
        <location evidence="1">Membrane</location>
        <topology evidence="1">Multi-pass membrane protein</topology>
    </subcellularLocation>
</comment>
<feature type="chain" id="PRO_5041449772" evidence="9">
    <location>
        <begin position="22"/>
        <end position="706"/>
    </location>
</feature>
<feature type="domain" description="Proline-rich transmembrane protein 3/4" evidence="10">
    <location>
        <begin position="213"/>
        <end position="486"/>
    </location>
</feature>
<keyword evidence="2" id="KW-0597">Phosphoprotein</keyword>
<dbReference type="PANTHER" id="PTHR47400">
    <property type="entry name" value="PROLINE-RICH TRANSMEMBRANE PROTEIN 3"/>
    <property type="match status" value="1"/>
</dbReference>
<keyword evidence="12" id="KW-1185">Reference proteome</keyword>
<protein>
    <submittedName>
        <fullName evidence="11">Proline-rich transmembrane protein 3</fullName>
    </submittedName>
</protein>
<dbReference type="Pfam" id="PF25987">
    <property type="entry name" value="PRRT3"/>
    <property type="match status" value="1"/>
</dbReference>
<feature type="region of interest" description="Disordered" evidence="7">
    <location>
        <begin position="654"/>
        <end position="706"/>
    </location>
</feature>
<keyword evidence="5 8" id="KW-1133">Transmembrane helix</keyword>
<evidence type="ECO:0000256" key="9">
    <source>
        <dbReference type="SAM" id="SignalP"/>
    </source>
</evidence>
<evidence type="ECO:0000256" key="6">
    <source>
        <dbReference type="ARBA" id="ARBA00023136"/>
    </source>
</evidence>
<feature type="signal peptide" evidence="9">
    <location>
        <begin position="1"/>
        <end position="21"/>
    </location>
</feature>
<keyword evidence="4 9" id="KW-0732">Signal</keyword>
<organism evidence="11 12">
    <name type="scientific">Merluccius polli</name>
    <name type="common">Benguela hake</name>
    <name type="synonym">Merluccius cadenati</name>
    <dbReference type="NCBI Taxonomy" id="89951"/>
    <lineage>
        <taxon>Eukaryota</taxon>
        <taxon>Metazoa</taxon>
        <taxon>Chordata</taxon>
        <taxon>Craniata</taxon>
        <taxon>Vertebrata</taxon>
        <taxon>Euteleostomi</taxon>
        <taxon>Actinopterygii</taxon>
        <taxon>Neopterygii</taxon>
        <taxon>Teleostei</taxon>
        <taxon>Neoteleostei</taxon>
        <taxon>Acanthomorphata</taxon>
        <taxon>Zeiogadaria</taxon>
        <taxon>Gadariae</taxon>
        <taxon>Gadiformes</taxon>
        <taxon>Gadoidei</taxon>
        <taxon>Merlucciidae</taxon>
        <taxon>Merluccius</taxon>
    </lineage>
</organism>
<dbReference type="Proteomes" id="UP001174136">
    <property type="component" value="Unassembled WGS sequence"/>
</dbReference>
<dbReference type="PANTHER" id="PTHR47400:SF1">
    <property type="entry name" value="PROLINE-RICH TRANSMEMBRANE PROTEIN 3"/>
    <property type="match status" value="1"/>
</dbReference>
<proteinExistence type="predicted"/>
<feature type="transmembrane region" description="Helical" evidence="8">
    <location>
        <begin position="419"/>
        <end position="440"/>
    </location>
</feature>
<keyword evidence="6 8" id="KW-0472">Membrane</keyword>
<feature type="transmembrane region" description="Helical" evidence="8">
    <location>
        <begin position="308"/>
        <end position="328"/>
    </location>
</feature>
<dbReference type="InterPro" id="IPR043242">
    <property type="entry name" value="PRRT3"/>
</dbReference>
<name>A0AA47NSR3_MERPO</name>
<dbReference type="AlphaFoldDB" id="A0AA47NSR3"/>
<feature type="compositionally biased region" description="Polar residues" evidence="7">
    <location>
        <begin position="21"/>
        <end position="39"/>
    </location>
</feature>
<evidence type="ECO:0000256" key="5">
    <source>
        <dbReference type="ARBA" id="ARBA00022989"/>
    </source>
</evidence>
<sequence>MWNMSLLFVVLALLHSPLGNSLTTPSSLETYEPQSSESSSRNEKGTDDLSIELILQRHGESVDSSEHMVERTTNTNPPSTSMNNLCPSNDSVESINMQRPSSLPSLSSISREVVDVNAISEDLGSSGKQNSEESRIIADQISMVPNGQDLNRHVTANIDTLQRSRLPLMNNNLMKEELEPELAGLSDFMIGQELLGYEGPCVPDLSSCTALTISNGTNLLWDDLRRTLAFAWELHVFGSVSLFALLAGLAVLGMVGASTLVQPHCGSLSLANSLLMLTGTQRAVLLLLDPYGTRQIFSRPTLTALHNLPLYFLLWAQVVLALVALGGVKLRLLPQKLQRPWVVGWLAALHCTLLFVADLLSPVLTLTFPLLLQTLSLCCALPSCMGILGQSFSPLQLSSSAPKPQWGTSQRTENHTRRVVVVCALLGVMCCCLQVYSLLWLYGVLGNWRRFSWCWWLSQFWARVLELALGFVLLALGSWLFWTPQKSRVRGDHWQGRQEWSNRFENTPSFWDIVFAKIGKGQFRQSENNWGDLMPNTWSKYHIHRAGMNNNAVCKCDEQVSTFISDHMPCPERVGERECVLSLIEFDMRPPSPIDLIGSIDCALKQGDFSVGSLFKSPPPALTDTVDPKVIYGEGTTITPSPGHVDVRWTLDTDTPGSTDHFQNMDIRQSPNAHTDYAPDRYPDSIETQKRERQNSENKSDWMNQD</sequence>
<feature type="compositionally biased region" description="Low complexity" evidence="7">
    <location>
        <begin position="72"/>
        <end position="84"/>
    </location>
</feature>
<feature type="region of interest" description="Disordered" evidence="7">
    <location>
        <begin position="60"/>
        <end position="88"/>
    </location>
</feature>
<feature type="transmembrane region" description="Helical" evidence="8">
    <location>
        <begin position="460"/>
        <end position="482"/>
    </location>
</feature>
<dbReference type="InterPro" id="IPR059081">
    <property type="entry name" value="PRRT3-4"/>
</dbReference>
<dbReference type="EMBL" id="JAOPHQ010005405">
    <property type="protein sequence ID" value="KAK0135858.1"/>
    <property type="molecule type" value="Genomic_DNA"/>
</dbReference>
<evidence type="ECO:0000256" key="1">
    <source>
        <dbReference type="ARBA" id="ARBA00004141"/>
    </source>
</evidence>
<evidence type="ECO:0000256" key="7">
    <source>
        <dbReference type="SAM" id="MobiDB-lite"/>
    </source>
</evidence>
<accession>A0AA47NSR3</accession>
<feature type="compositionally biased region" description="Basic and acidic residues" evidence="7">
    <location>
        <begin position="677"/>
        <end position="700"/>
    </location>
</feature>
<gene>
    <name evidence="11" type="primary">Prrt3_1</name>
    <name evidence="11" type="ORF">N1851_028234</name>
</gene>
<feature type="compositionally biased region" description="Polar residues" evidence="7">
    <location>
        <begin position="654"/>
        <end position="673"/>
    </location>
</feature>
<evidence type="ECO:0000256" key="2">
    <source>
        <dbReference type="ARBA" id="ARBA00022553"/>
    </source>
</evidence>
<feature type="compositionally biased region" description="Basic and acidic residues" evidence="7">
    <location>
        <begin position="60"/>
        <end position="70"/>
    </location>
</feature>